<evidence type="ECO:0000313" key="6">
    <source>
        <dbReference type="EMBL" id="RKD34934.1"/>
    </source>
</evidence>
<comment type="caution">
    <text evidence="6">The sequence shown here is derived from an EMBL/GenBank/DDBJ whole genome shotgun (WGS) entry which is preliminary data.</text>
</comment>
<dbReference type="GO" id="GO:0016651">
    <property type="term" value="F:oxidoreductase activity, acting on NAD(P)H"/>
    <property type="evidence" value="ECO:0007669"/>
    <property type="project" value="UniProtKB-ARBA"/>
</dbReference>
<dbReference type="InterPro" id="IPR001226">
    <property type="entry name" value="Flavodoxin_CS"/>
</dbReference>
<dbReference type="PROSITE" id="PS00198">
    <property type="entry name" value="4FE4S_FER_1"/>
    <property type="match status" value="1"/>
</dbReference>
<feature type="domain" description="Flavodoxin-like" evidence="4">
    <location>
        <begin position="6"/>
        <end position="144"/>
    </location>
</feature>
<dbReference type="InterPro" id="IPR008254">
    <property type="entry name" value="Flavodoxin/NO_synth"/>
</dbReference>
<dbReference type="PROSITE" id="PS00201">
    <property type="entry name" value="FLAVODOXIN"/>
    <property type="match status" value="1"/>
</dbReference>
<evidence type="ECO:0000259" key="5">
    <source>
        <dbReference type="PROSITE" id="PS51379"/>
    </source>
</evidence>
<sequence>MEYNTVTLLYFSGTGSTEHAASCLERQFTERGIKIHKQNMAKISPSNVEVSDLLIILSPIYAYRLAELTESFLKKLPDGKQRPVAVLSVSGGGEVSPNTACRVPAKRYLTRRGYDVVYENMLVMPSNFATQAEPHLNLALLTVLPEKVETIINELLEGEKRLTAPKTKDRLITTFGVAEHLGGSIFGKNLYATSDCNQCGLCVKNCPKKNIKMVNGRPQFGWRCMWCLKCVYACNRRAILPGIMKSIVLKDGYDIKKMSRLAAKEPKQEAYTSKSGDQWEGVMKYLNK</sequence>
<accession>A0A419TBQ6</accession>
<evidence type="ECO:0000259" key="4">
    <source>
        <dbReference type="PROSITE" id="PS50902"/>
    </source>
</evidence>
<dbReference type="Pfam" id="PF13237">
    <property type="entry name" value="Fer4_10"/>
    <property type="match status" value="1"/>
</dbReference>
<dbReference type="PROSITE" id="PS51379">
    <property type="entry name" value="4FE4S_FER_2"/>
    <property type="match status" value="1"/>
</dbReference>
<reference evidence="6 7" key="1">
    <citation type="submission" date="2016-08" db="EMBL/GenBank/DDBJ databases">
        <title>A new outlook on sporulation: Clostridium algidixylanolyticum.</title>
        <authorList>
            <person name="Poppleton D.I."/>
            <person name="Gribaldo S."/>
        </authorList>
    </citation>
    <scope>NUCLEOTIDE SEQUENCE [LARGE SCALE GENOMIC DNA]</scope>
    <source>
        <strain evidence="6 7">SPL73</strain>
    </source>
</reference>
<evidence type="ECO:0000256" key="3">
    <source>
        <dbReference type="ARBA" id="ARBA00023014"/>
    </source>
</evidence>
<dbReference type="NCBIfam" id="NF038196">
    <property type="entry name" value="ferrodoxin_EFR1"/>
    <property type="match status" value="1"/>
</dbReference>
<dbReference type="OrthoDB" id="9813995at2"/>
<name>A0A419TBQ6_9FIRM</name>
<dbReference type="EMBL" id="MCIA01000001">
    <property type="protein sequence ID" value="RKD34934.1"/>
    <property type="molecule type" value="Genomic_DNA"/>
</dbReference>
<keyword evidence="3" id="KW-0411">Iron-sulfur</keyword>
<dbReference type="Gene3D" id="3.30.70.20">
    <property type="match status" value="1"/>
</dbReference>
<proteinExistence type="predicted"/>
<dbReference type="InterPro" id="IPR047964">
    <property type="entry name" value="EFR1-like"/>
</dbReference>
<protein>
    <recommendedName>
        <fullName evidence="8">Flavodoxin</fullName>
    </recommendedName>
</protein>
<keyword evidence="7" id="KW-1185">Reference proteome</keyword>
<dbReference type="PROSITE" id="PS50902">
    <property type="entry name" value="FLAVODOXIN_LIKE"/>
    <property type="match status" value="1"/>
</dbReference>
<dbReference type="GO" id="GO:0046872">
    <property type="term" value="F:metal ion binding"/>
    <property type="evidence" value="ECO:0007669"/>
    <property type="project" value="UniProtKB-KW"/>
</dbReference>
<dbReference type="SUPFAM" id="SSF52218">
    <property type="entry name" value="Flavoproteins"/>
    <property type="match status" value="1"/>
</dbReference>
<dbReference type="GO" id="GO:0051536">
    <property type="term" value="F:iron-sulfur cluster binding"/>
    <property type="evidence" value="ECO:0007669"/>
    <property type="project" value="UniProtKB-KW"/>
</dbReference>
<evidence type="ECO:0000256" key="1">
    <source>
        <dbReference type="ARBA" id="ARBA00022723"/>
    </source>
</evidence>
<feature type="domain" description="4Fe-4S ferredoxin-type" evidence="5">
    <location>
        <begin position="187"/>
        <end position="216"/>
    </location>
</feature>
<organism evidence="6 7">
    <name type="scientific">Lacrimispora algidixylanolytica</name>
    <dbReference type="NCBI Taxonomy" id="94868"/>
    <lineage>
        <taxon>Bacteria</taxon>
        <taxon>Bacillati</taxon>
        <taxon>Bacillota</taxon>
        <taxon>Clostridia</taxon>
        <taxon>Lachnospirales</taxon>
        <taxon>Lachnospiraceae</taxon>
        <taxon>Lacrimispora</taxon>
    </lineage>
</organism>
<dbReference type="RefSeq" id="WP_120194868.1">
    <property type="nucleotide sequence ID" value="NZ_MCIA01000001.1"/>
</dbReference>
<dbReference type="SUPFAM" id="SSF54862">
    <property type="entry name" value="4Fe-4S ferredoxins"/>
    <property type="match status" value="1"/>
</dbReference>
<keyword evidence="1" id="KW-0479">Metal-binding</keyword>
<dbReference type="GO" id="GO:0010181">
    <property type="term" value="F:FMN binding"/>
    <property type="evidence" value="ECO:0007669"/>
    <property type="project" value="InterPro"/>
</dbReference>
<dbReference type="GO" id="GO:0009055">
    <property type="term" value="F:electron transfer activity"/>
    <property type="evidence" value="ECO:0007669"/>
    <property type="project" value="InterPro"/>
</dbReference>
<evidence type="ECO:0000256" key="2">
    <source>
        <dbReference type="ARBA" id="ARBA00023004"/>
    </source>
</evidence>
<gene>
    <name evidence="6" type="ORF">BET01_00840</name>
</gene>
<dbReference type="InterPro" id="IPR017900">
    <property type="entry name" value="4Fe4S_Fe_S_CS"/>
</dbReference>
<evidence type="ECO:0000313" key="7">
    <source>
        <dbReference type="Proteomes" id="UP000284277"/>
    </source>
</evidence>
<dbReference type="Gene3D" id="3.40.50.360">
    <property type="match status" value="1"/>
</dbReference>
<evidence type="ECO:0008006" key="8">
    <source>
        <dbReference type="Google" id="ProtNLM"/>
    </source>
</evidence>
<dbReference type="InterPro" id="IPR017896">
    <property type="entry name" value="4Fe4S_Fe-S-bd"/>
</dbReference>
<dbReference type="InterPro" id="IPR029039">
    <property type="entry name" value="Flavoprotein-like_sf"/>
</dbReference>
<keyword evidence="2" id="KW-0408">Iron</keyword>
<dbReference type="AlphaFoldDB" id="A0A419TBQ6"/>
<dbReference type="Proteomes" id="UP000284277">
    <property type="component" value="Unassembled WGS sequence"/>
</dbReference>